<accession>A0A1V9XQU7</accession>
<evidence type="ECO:0000256" key="9">
    <source>
        <dbReference type="ARBA" id="ARBA00023136"/>
    </source>
</evidence>
<keyword evidence="6 13" id="KW-1133">Transmembrane helix</keyword>
<evidence type="ECO:0000256" key="3">
    <source>
        <dbReference type="ARBA" id="ARBA00022448"/>
    </source>
</evidence>
<evidence type="ECO:0000313" key="15">
    <source>
        <dbReference type="Proteomes" id="UP000192247"/>
    </source>
</evidence>
<evidence type="ECO:0000256" key="10">
    <source>
        <dbReference type="ARBA" id="ARBA00023201"/>
    </source>
</evidence>
<comment type="subcellular location">
    <subcellularLocation>
        <location evidence="1">Membrane</location>
        <topology evidence="1">Multi-pass membrane protein</topology>
    </subcellularLocation>
</comment>
<keyword evidence="3 12" id="KW-0813">Transport</keyword>
<keyword evidence="15" id="KW-1185">Reference proteome</keyword>
<dbReference type="Proteomes" id="UP000192247">
    <property type="component" value="Unassembled WGS sequence"/>
</dbReference>
<evidence type="ECO:0000256" key="5">
    <source>
        <dbReference type="ARBA" id="ARBA00022692"/>
    </source>
</evidence>
<evidence type="ECO:0000256" key="13">
    <source>
        <dbReference type="SAM" id="Phobius"/>
    </source>
</evidence>
<dbReference type="AlphaFoldDB" id="A0A1V9XQU7"/>
<evidence type="ECO:0000256" key="6">
    <source>
        <dbReference type="ARBA" id="ARBA00022989"/>
    </source>
</evidence>
<keyword evidence="7" id="KW-0915">Sodium</keyword>
<dbReference type="OrthoDB" id="6501110at2759"/>
<keyword evidence="5 12" id="KW-0812">Transmembrane</keyword>
<comment type="similarity">
    <text evidence="2 12">Belongs to the amiloride-sensitive sodium channel (TC 1.A.6) family.</text>
</comment>
<evidence type="ECO:0000256" key="4">
    <source>
        <dbReference type="ARBA" id="ARBA00022461"/>
    </source>
</evidence>
<name>A0A1V9XQU7_9ACAR</name>
<dbReference type="InParanoid" id="A0A1V9XQU7"/>
<dbReference type="InterPro" id="IPR001873">
    <property type="entry name" value="ENaC"/>
</dbReference>
<feature type="transmembrane region" description="Helical" evidence="13">
    <location>
        <begin position="57"/>
        <end position="80"/>
    </location>
</feature>
<dbReference type="Pfam" id="PF00858">
    <property type="entry name" value="ASC"/>
    <property type="match status" value="1"/>
</dbReference>
<evidence type="ECO:0000256" key="12">
    <source>
        <dbReference type="RuleBase" id="RU000679"/>
    </source>
</evidence>
<dbReference type="GO" id="GO:0005886">
    <property type="term" value="C:plasma membrane"/>
    <property type="evidence" value="ECO:0007669"/>
    <property type="project" value="TreeGrafter"/>
</dbReference>
<evidence type="ECO:0000313" key="14">
    <source>
        <dbReference type="EMBL" id="OQR75831.1"/>
    </source>
</evidence>
<gene>
    <name evidence="14" type="ORF">BIW11_08169</name>
</gene>
<dbReference type="EMBL" id="MNPL01005720">
    <property type="protein sequence ID" value="OQR75831.1"/>
    <property type="molecule type" value="Genomic_DNA"/>
</dbReference>
<dbReference type="GO" id="GO:0015280">
    <property type="term" value="F:ligand-gated sodium channel activity"/>
    <property type="evidence" value="ECO:0007669"/>
    <property type="project" value="TreeGrafter"/>
</dbReference>
<dbReference type="PANTHER" id="PTHR11690">
    <property type="entry name" value="AMILORIDE-SENSITIVE SODIUM CHANNEL-RELATED"/>
    <property type="match status" value="1"/>
</dbReference>
<keyword evidence="11 12" id="KW-0407">Ion channel</keyword>
<protein>
    <submittedName>
        <fullName evidence="14">Uncharacterized protein</fullName>
    </submittedName>
</protein>
<keyword evidence="10 12" id="KW-0739">Sodium transport</keyword>
<dbReference type="Gene3D" id="1.10.287.770">
    <property type="entry name" value="YojJ-like"/>
    <property type="match status" value="1"/>
</dbReference>
<evidence type="ECO:0000256" key="1">
    <source>
        <dbReference type="ARBA" id="ARBA00004141"/>
    </source>
</evidence>
<reference evidence="14 15" key="1">
    <citation type="journal article" date="2017" name="Gigascience">
        <title>Draft genome of the honey bee ectoparasitic mite, Tropilaelaps mercedesae, is shaped by the parasitic life history.</title>
        <authorList>
            <person name="Dong X."/>
            <person name="Armstrong S.D."/>
            <person name="Xia D."/>
            <person name="Makepeace B.L."/>
            <person name="Darby A.C."/>
            <person name="Kadowaki T."/>
        </authorList>
    </citation>
    <scope>NUCLEOTIDE SEQUENCE [LARGE SCALE GENOMIC DNA]</scope>
    <source>
        <strain evidence="14">Wuxi-XJTLU</strain>
    </source>
</reference>
<keyword evidence="8 12" id="KW-0406">Ion transport</keyword>
<keyword evidence="4 12" id="KW-0894">Sodium channel</keyword>
<sequence length="222" mass="25098">MSTAAETYVPMNFPFEVFDPLEEDEYYIKLVLLMTSRNVDVMQFIPGLSFTKVLGLVGGYLGLWLGLSLVTIINNALFFFSKILVQRLRNDIYNILAVNCAYKAARFMCASLCIYACALAISIDTSAYLKYRTSVVVHQGNLSSLEFPALTICNSQAINFSRICWEYDGNECKTSDSEAILGNRLTLVKELIRYSYPLSELVLDCHLKYTDYTCQPADCLNR</sequence>
<comment type="caution">
    <text evidence="14">The sequence shown here is derived from an EMBL/GenBank/DDBJ whole genome shotgun (WGS) entry which is preliminary data.</text>
</comment>
<evidence type="ECO:0000256" key="8">
    <source>
        <dbReference type="ARBA" id="ARBA00023065"/>
    </source>
</evidence>
<proteinExistence type="inferred from homology"/>
<organism evidence="14 15">
    <name type="scientific">Tropilaelaps mercedesae</name>
    <dbReference type="NCBI Taxonomy" id="418985"/>
    <lineage>
        <taxon>Eukaryota</taxon>
        <taxon>Metazoa</taxon>
        <taxon>Ecdysozoa</taxon>
        <taxon>Arthropoda</taxon>
        <taxon>Chelicerata</taxon>
        <taxon>Arachnida</taxon>
        <taxon>Acari</taxon>
        <taxon>Parasitiformes</taxon>
        <taxon>Mesostigmata</taxon>
        <taxon>Gamasina</taxon>
        <taxon>Dermanyssoidea</taxon>
        <taxon>Laelapidae</taxon>
        <taxon>Tropilaelaps</taxon>
    </lineage>
</organism>
<evidence type="ECO:0000256" key="2">
    <source>
        <dbReference type="ARBA" id="ARBA00007193"/>
    </source>
</evidence>
<evidence type="ECO:0000256" key="11">
    <source>
        <dbReference type="ARBA" id="ARBA00023303"/>
    </source>
</evidence>
<keyword evidence="9 13" id="KW-0472">Membrane</keyword>
<evidence type="ECO:0000256" key="7">
    <source>
        <dbReference type="ARBA" id="ARBA00023053"/>
    </source>
</evidence>